<sequence length="324" mass="37762">MSHFYDYQSSTQIQIRQKIVLENLINQKYQPKSKQTFKNFILISQSKPQTYRDKINQSQDKISSPKLDQNIIKNSLLQDIGYIDLEIQKMTEEYRSSLNKTQLINSNNDFNYLQVVPTQYNQTDVSKSNHQISINKIQNSHNSQQTFSKLNQISEISYSKLAESIKSYSNQKKALEDKITNKPKIQPDNILQMKKQSNLAVQQTKTNEINNSQAKLKNPKLNTLISKINSERNKPTQIKPILKQTSFHPQNCCSIQINLNQNVIQINNSQTSKQFKNKKDEIIDDYQLDKAVKIFNSLKKLINLNTVPQQSVKKYKDNKNQIYQ</sequence>
<gene>
    <name evidence="1" type="ORF">PSON_ATCC_30995.1.T0790121</name>
</gene>
<keyword evidence="2" id="KW-1185">Reference proteome</keyword>
<dbReference type="Proteomes" id="UP000692954">
    <property type="component" value="Unassembled WGS sequence"/>
</dbReference>
<dbReference type="AlphaFoldDB" id="A0A8S1PIT7"/>
<dbReference type="OrthoDB" id="310171at2759"/>
<dbReference type="EMBL" id="CAJJDN010000079">
    <property type="protein sequence ID" value="CAD8103085.1"/>
    <property type="molecule type" value="Genomic_DNA"/>
</dbReference>
<evidence type="ECO:0000313" key="2">
    <source>
        <dbReference type="Proteomes" id="UP000692954"/>
    </source>
</evidence>
<evidence type="ECO:0000313" key="1">
    <source>
        <dbReference type="EMBL" id="CAD8103085.1"/>
    </source>
</evidence>
<protein>
    <submittedName>
        <fullName evidence="1">Uncharacterized protein</fullName>
    </submittedName>
</protein>
<comment type="caution">
    <text evidence="1">The sequence shown here is derived from an EMBL/GenBank/DDBJ whole genome shotgun (WGS) entry which is preliminary data.</text>
</comment>
<reference evidence="1" key="1">
    <citation type="submission" date="2021-01" db="EMBL/GenBank/DDBJ databases">
        <authorList>
            <consortium name="Genoscope - CEA"/>
            <person name="William W."/>
        </authorList>
    </citation>
    <scope>NUCLEOTIDE SEQUENCE</scope>
</reference>
<proteinExistence type="predicted"/>
<organism evidence="1 2">
    <name type="scientific">Paramecium sonneborni</name>
    <dbReference type="NCBI Taxonomy" id="65129"/>
    <lineage>
        <taxon>Eukaryota</taxon>
        <taxon>Sar</taxon>
        <taxon>Alveolata</taxon>
        <taxon>Ciliophora</taxon>
        <taxon>Intramacronucleata</taxon>
        <taxon>Oligohymenophorea</taxon>
        <taxon>Peniculida</taxon>
        <taxon>Parameciidae</taxon>
        <taxon>Paramecium</taxon>
    </lineage>
</organism>
<accession>A0A8S1PIT7</accession>
<name>A0A8S1PIT7_9CILI</name>